<keyword evidence="3" id="KW-1185">Reference proteome</keyword>
<dbReference type="Proteomes" id="UP000183642">
    <property type="component" value="Unassembled WGS sequence"/>
</dbReference>
<proteinExistence type="predicted"/>
<feature type="region of interest" description="Disordered" evidence="1">
    <location>
        <begin position="287"/>
        <end position="306"/>
    </location>
</feature>
<dbReference type="EMBL" id="FOWE01000001">
    <property type="protein sequence ID" value="SFN91742.1"/>
    <property type="molecule type" value="Genomic_DNA"/>
</dbReference>
<accession>A0A1I5CXQ8</accession>
<evidence type="ECO:0000313" key="3">
    <source>
        <dbReference type="Proteomes" id="UP000183642"/>
    </source>
</evidence>
<gene>
    <name evidence="2" type="ORF">SAMN05660359_00629</name>
</gene>
<dbReference type="AlphaFoldDB" id="A0A1I5CXQ8"/>
<reference evidence="3" key="1">
    <citation type="submission" date="2016-10" db="EMBL/GenBank/DDBJ databases">
        <authorList>
            <person name="Varghese N."/>
            <person name="Submissions S."/>
        </authorList>
    </citation>
    <scope>NUCLEOTIDE SEQUENCE [LARGE SCALE GENOMIC DNA]</scope>
    <source>
        <strain evidence="3">DSM 43161</strain>
    </source>
</reference>
<dbReference type="InterPro" id="IPR029475">
    <property type="entry name" value="DUF6807"/>
</dbReference>
<dbReference type="Pfam" id="PF14100">
    <property type="entry name" value="DUF6807"/>
    <property type="match status" value="1"/>
</dbReference>
<name>A0A1I5CXQ8_9ACTN</name>
<feature type="compositionally biased region" description="Polar residues" evidence="1">
    <location>
        <begin position="295"/>
        <end position="306"/>
    </location>
</feature>
<evidence type="ECO:0000313" key="2">
    <source>
        <dbReference type="EMBL" id="SFN91742.1"/>
    </source>
</evidence>
<organism evidence="2 3">
    <name type="scientific">Geodermatophilus obscurus</name>
    <dbReference type="NCBI Taxonomy" id="1861"/>
    <lineage>
        <taxon>Bacteria</taxon>
        <taxon>Bacillati</taxon>
        <taxon>Actinomycetota</taxon>
        <taxon>Actinomycetes</taxon>
        <taxon>Geodermatophilales</taxon>
        <taxon>Geodermatophilaceae</taxon>
        <taxon>Geodermatophilus</taxon>
    </lineage>
</organism>
<protein>
    <submittedName>
        <fullName evidence="2">Methane oxygenase PmoA</fullName>
    </submittedName>
</protein>
<evidence type="ECO:0000256" key="1">
    <source>
        <dbReference type="SAM" id="MobiDB-lite"/>
    </source>
</evidence>
<sequence>MALKEEHRGHVPEDAVAPGSTIATLTVDGVVVASYCDGAGLPPVLAPRPFLHPVTTLAGTPVTDAQPEDHRWHLGVSVTLQDVGGANVWGGRTYVRGEGYTWLGDHGRQVHTGWRSRADSGFRETVRWEGPDGRPLLSEGREVRAARSELPGAWALDLDTSLRNVTGAPLSLGSPASNGRAGAGYGGLFWRLPVADAPRVFTAAAEGEDAVHGSVSPWVAVTSGGHSPATVVLAGRDAATRRDPWFVRVSDYPGLGAQLAAEQPVRLTPGNSVTRRFRALVVDGAPDPDEIDRALSSSTAGNGSRP</sequence>